<accession>A0ABX8RGE1</accession>
<dbReference type="InterPro" id="IPR050237">
    <property type="entry name" value="ATP-dep_AMP-bd_enzyme"/>
</dbReference>
<sequence>MNGRGDFPGTPPADAARYRRDGYWRGERLGDLLRTADDRQAGKIAVVAGRRRWSYAELDHWADRIAWGLLERGFQPGDRVVVQLPNIVEFVVVCVALFRVGVIPVLALPAHRQTEITQLCLHTDATGYVVADRYRGMDYRALARDVVAAAPTVRRVIVVGEPDEFVALTDLESTSARALPAPDPSSVALLLLSGGTTGTAKLIPRTHDDYAFQLRATAEQMGFDAAGVYLAVVPVAHNAGLGCPGVLGALRAGATAVLAATPSPDEAFPLIAAEHPTLTTLMPSFVTLWLDLAMEFDADLSGLVLEVGGARLPEQIARRVEPELGCTLTQWFGMGEGPLVFTRPGDDPERRYTTQGRPLSEADEWRIVDDADHEVRPETVGHLLFRGPTTIRGYYRAEAANASAFTADGFLRTGDLARRTADGCLVVEGRVKDIVNRGGEKVSAEEVEAHILAHPAVRRVSVVAVPDRLMGEKTCAVVVSGAALTLGELRDFLDGRGVAEYKWPDQLATVAELPLTHLGKVDKVALRRDLAGKADSRQASVIDSPRR</sequence>
<name>A0ABX8RGE1_NOCIO</name>
<proteinExistence type="predicted"/>
<dbReference type="InterPro" id="IPR025110">
    <property type="entry name" value="AMP-bd_C"/>
</dbReference>
<feature type="domain" description="AMP-binding enzyme C-terminal" evidence="2">
    <location>
        <begin position="446"/>
        <end position="520"/>
    </location>
</feature>
<dbReference type="PANTHER" id="PTHR43767:SF1">
    <property type="entry name" value="NONRIBOSOMAL PEPTIDE SYNTHASE PES1 (EUROFUNG)-RELATED"/>
    <property type="match status" value="1"/>
</dbReference>
<protein>
    <submittedName>
        <fullName evidence="3">AMP-binding protein</fullName>
    </submittedName>
</protein>
<reference evidence="3 4" key="1">
    <citation type="submission" date="2021-07" db="EMBL/GenBank/DDBJ databases">
        <title>Whole Genome Sequence of Nocardia Iowensis.</title>
        <authorList>
            <person name="Lamm A."/>
            <person name="Collins-Fairclough A.M."/>
            <person name="Bunk B."/>
            <person name="Sproer C."/>
        </authorList>
    </citation>
    <scope>NUCLEOTIDE SEQUENCE [LARGE SCALE GENOMIC DNA]</scope>
    <source>
        <strain evidence="3 4">NRRL 5646</strain>
    </source>
</reference>
<gene>
    <name evidence="3" type="ORF">KV110_22835</name>
</gene>
<dbReference type="PANTHER" id="PTHR43767">
    <property type="entry name" value="LONG-CHAIN-FATTY-ACID--COA LIGASE"/>
    <property type="match status" value="1"/>
</dbReference>
<dbReference type="Proteomes" id="UP000694257">
    <property type="component" value="Chromosome"/>
</dbReference>
<evidence type="ECO:0000259" key="2">
    <source>
        <dbReference type="Pfam" id="PF13193"/>
    </source>
</evidence>
<dbReference type="Pfam" id="PF13193">
    <property type="entry name" value="AMP-binding_C"/>
    <property type="match status" value="1"/>
</dbReference>
<dbReference type="InterPro" id="IPR000873">
    <property type="entry name" value="AMP-dep_synth/lig_dom"/>
</dbReference>
<keyword evidence="4" id="KW-1185">Reference proteome</keyword>
<feature type="domain" description="AMP-dependent synthetase/ligase" evidence="1">
    <location>
        <begin position="36"/>
        <end position="395"/>
    </location>
</feature>
<evidence type="ECO:0000259" key="1">
    <source>
        <dbReference type="Pfam" id="PF00501"/>
    </source>
</evidence>
<dbReference type="Pfam" id="PF00501">
    <property type="entry name" value="AMP-binding"/>
    <property type="match status" value="1"/>
</dbReference>
<dbReference type="EMBL" id="CP078145">
    <property type="protein sequence ID" value="QXN88436.1"/>
    <property type="molecule type" value="Genomic_DNA"/>
</dbReference>
<dbReference type="PROSITE" id="PS00455">
    <property type="entry name" value="AMP_BINDING"/>
    <property type="match status" value="1"/>
</dbReference>
<evidence type="ECO:0000313" key="4">
    <source>
        <dbReference type="Proteomes" id="UP000694257"/>
    </source>
</evidence>
<dbReference type="InterPro" id="IPR020845">
    <property type="entry name" value="AMP-binding_CS"/>
</dbReference>
<evidence type="ECO:0000313" key="3">
    <source>
        <dbReference type="EMBL" id="QXN88436.1"/>
    </source>
</evidence>
<dbReference type="RefSeq" id="WP_218469319.1">
    <property type="nucleotide sequence ID" value="NZ_BAABJN010000008.1"/>
</dbReference>
<organism evidence="3 4">
    <name type="scientific">Nocardia iowensis</name>
    <dbReference type="NCBI Taxonomy" id="204891"/>
    <lineage>
        <taxon>Bacteria</taxon>
        <taxon>Bacillati</taxon>
        <taxon>Actinomycetota</taxon>
        <taxon>Actinomycetes</taxon>
        <taxon>Mycobacteriales</taxon>
        <taxon>Nocardiaceae</taxon>
        <taxon>Nocardia</taxon>
    </lineage>
</organism>